<dbReference type="RefSeq" id="XP_042919586.1">
    <property type="nucleotide sequence ID" value="XM_043067581.1"/>
</dbReference>
<gene>
    <name evidence="1" type="ORF">CHLRE_11g468650v5</name>
</gene>
<dbReference type="GO" id="GO:0071944">
    <property type="term" value="C:cell periphery"/>
    <property type="evidence" value="ECO:0000318"/>
    <property type="project" value="GO_Central"/>
</dbReference>
<dbReference type="ExpressionAtlas" id="A0A2K3D863">
    <property type="expression patterns" value="baseline and differential"/>
</dbReference>
<dbReference type="GO" id="GO:0004620">
    <property type="term" value="F:phospholipase activity"/>
    <property type="evidence" value="ECO:0000318"/>
    <property type="project" value="GO_Central"/>
</dbReference>
<dbReference type="Gene3D" id="1.25.40.20">
    <property type="entry name" value="Ankyrin repeat-containing domain"/>
    <property type="match status" value="1"/>
</dbReference>
<dbReference type="KEGG" id="cre:CHLRE_11g468650v5"/>
<reference evidence="1 2" key="1">
    <citation type="journal article" date="2007" name="Science">
        <title>The Chlamydomonas genome reveals the evolution of key animal and plant functions.</title>
        <authorList>
            <person name="Merchant S.S."/>
            <person name="Prochnik S.E."/>
            <person name="Vallon O."/>
            <person name="Harris E.H."/>
            <person name="Karpowicz S.J."/>
            <person name="Witman G.B."/>
            <person name="Terry A."/>
            <person name="Salamov A."/>
            <person name="Fritz-Laylin L.K."/>
            <person name="Marechal-Drouard L."/>
            <person name="Marshall W.F."/>
            <person name="Qu L.H."/>
            <person name="Nelson D.R."/>
            <person name="Sanderfoot A.A."/>
            <person name="Spalding M.H."/>
            <person name="Kapitonov V.V."/>
            <person name="Ren Q."/>
            <person name="Ferris P."/>
            <person name="Lindquist E."/>
            <person name="Shapiro H."/>
            <person name="Lucas S.M."/>
            <person name="Grimwood J."/>
            <person name="Schmutz J."/>
            <person name="Cardol P."/>
            <person name="Cerutti H."/>
            <person name="Chanfreau G."/>
            <person name="Chen C.L."/>
            <person name="Cognat V."/>
            <person name="Croft M.T."/>
            <person name="Dent R."/>
            <person name="Dutcher S."/>
            <person name="Fernandez E."/>
            <person name="Fukuzawa H."/>
            <person name="Gonzalez-Ballester D."/>
            <person name="Gonzalez-Halphen D."/>
            <person name="Hallmann A."/>
            <person name="Hanikenne M."/>
            <person name="Hippler M."/>
            <person name="Inwood W."/>
            <person name="Jabbari K."/>
            <person name="Kalanon M."/>
            <person name="Kuras R."/>
            <person name="Lefebvre P.A."/>
            <person name="Lemaire S.D."/>
            <person name="Lobanov A.V."/>
            <person name="Lohr M."/>
            <person name="Manuell A."/>
            <person name="Meier I."/>
            <person name="Mets L."/>
            <person name="Mittag M."/>
            <person name="Mittelmeier T."/>
            <person name="Moroney J.V."/>
            <person name="Moseley J."/>
            <person name="Napoli C."/>
            <person name="Nedelcu A.M."/>
            <person name="Niyogi K."/>
            <person name="Novoselov S.V."/>
            <person name="Paulsen I.T."/>
            <person name="Pazour G."/>
            <person name="Purton S."/>
            <person name="Ral J.P."/>
            <person name="Riano-Pachon D.M."/>
            <person name="Riekhof W."/>
            <person name="Rymarquis L."/>
            <person name="Schroda M."/>
            <person name="Stern D."/>
            <person name="Umen J."/>
            <person name="Willows R."/>
            <person name="Wilson N."/>
            <person name="Zimmer S.L."/>
            <person name="Allmer J."/>
            <person name="Balk J."/>
            <person name="Bisova K."/>
            <person name="Chen C.J."/>
            <person name="Elias M."/>
            <person name="Gendler K."/>
            <person name="Hauser C."/>
            <person name="Lamb M.R."/>
            <person name="Ledford H."/>
            <person name="Long J.C."/>
            <person name="Minagawa J."/>
            <person name="Page M.D."/>
            <person name="Pan J."/>
            <person name="Pootakham W."/>
            <person name="Roje S."/>
            <person name="Rose A."/>
            <person name="Stahlberg E."/>
            <person name="Terauchi A.M."/>
            <person name="Yang P."/>
            <person name="Ball S."/>
            <person name="Bowler C."/>
            <person name="Dieckmann C.L."/>
            <person name="Gladyshev V.N."/>
            <person name="Green P."/>
            <person name="Jorgensen R."/>
            <person name="Mayfield S."/>
            <person name="Mueller-Roeber B."/>
            <person name="Rajamani S."/>
            <person name="Sayre R.T."/>
            <person name="Brokstein P."/>
            <person name="Dubchak I."/>
            <person name="Goodstein D."/>
            <person name="Hornick L."/>
            <person name="Huang Y.W."/>
            <person name="Jhaveri J."/>
            <person name="Luo Y."/>
            <person name="Martinez D."/>
            <person name="Ngau W.C."/>
            <person name="Otillar B."/>
            <person name="Poliakov A."/>
            <person name="Porter A."/>
            <person name="Szajkowski L."/>
            <person name="Werner G."/>
            <person name="Zhou K."/>
            <person name="Grigoriev I.V."/>
            <person name="Rokhsar D.S."/>
            <person name="Grossman A.R."/>
        </authorList>
    </citation>
    <scope>NUCLEOTIDE SEQUENCE [LARGE SCALE GENOMIC DNA]</scope>
    <source>
        <strain evidence="2">CC-503</strain>
    </source>
</reference>
<dbReference type="PANTHER" id="PTHR12393:SF6">
    <property type="entry name" value="SPHINGOMYELIN PHOSPHODIESTERASE 2"/>
    <property type="match status" value="1"/>
</dbReference>
<dbReference type="Proteomes" id="UP000006906">
    <property type="component" value="Chromosome 11"/>
</dbReference>
<evidence type="ECO:0000313" key="2">
    <source>
        <dbReference type="Proteomes" id="UP000006906"/>
    </source>
</evidence>
<organism evidence="1 2">
    <name type="scientific">Chlamydomonas reinhardtii</name>
    <name type="common">Chlamydomonas smithii</name>
    <dbReference type="NCBI Taxonomy" id="3055"/>
    <lineage>
        <taxon>Eukaryota</taxon>
        <taxon>Viridiplantae</taxon>
        <taxon>Chlorophyta</taxon>
        <taxon>core chlorophytes</taxon>
        <taxon>Chlorophyceae</taxon>
        <taxon>CS clade</taxon>
        <taxon>Chlamydomonadales</taxon>
        <taxon>Chlamydomonadaceae</taxon>
        <taxon>Chlamydomonas</taxon>
    </lineage>
</organism>
<dbReference type="AlphaFoldDB" id="A0A2K3D863"/>
<sequence>MPVENLVTLFSPELIRHVASFMHPNYVATAFKLSCKDVAQAVREQFTTIQLRGEPRALQSFRFGSIIIALAEQPWPGAAFVAHWGRPEPWRPLNRRERHRLLCLAASSHHEPSLDAALAHCGTVIQADALASAIAAGDLAACRRLHESEGYDMEPELAAAAAGVAGSLPVCKWLVETVTSAIFTILPELCYARHSDAVELALRQADVSQRPGCKRRLLGAAAAAGRVELLRQLATRFPLSLKDEDGRPTVLSHVASGCPLEVLQQYYERWGSRLLWTAGQRRQLLMAAAASPTPDWAAKCEWLWAQWGGAAAGLGAGLGHVEGIDERVSNIMRRPDFPQRLQLLASYRLRDMIDRYAPEAAGTIGSTAAVEFCLDQLPALLRQQAVPAAGGGPAAAAGVPAPQQQPPLQWRLVVPPLIPIAAVAFERGHVPVLRLLRERGHVFPAPRDLAAVLAVSCRNVRSRNEDLARTNMLRSLRYLLLEEPGAVQQGGADKDWSSLFQNAARSGADLPLLQHLHEQRGGAIDLVAVAEGGSEEALEWAVAALTAAAGEAPEPLSCSAFRQVLRGGNWAAADWLVRYGLVATSRQELVESLVFEDARSGTAVIAELQWAVGMGGGQGQQEQVQWTPGLHAALRELLARCRRYGNKNAPARIDWLAELVAAAEEVVGGAPAEGAGGVAEGV</sequence>
<dbReference type="InParanoid" id="A0A2K3D863"/>
<dbReference type="GO" id="GO:0046513">
    <property type="term" value="P:ceramide biosynthetic process"/>
    <property type="evidence" value="ECO:0000318"/>
    <property type="project" value="GO_Central"/>
</dbReference>
<dbReference type="PANTHER" id="PTHR12393">
    <property type="entry name" value="SPHINGOMYELIN PHOSPHODIESTERASE RELATED"/>
    <property type="match status" value="1"/>
</dbReference>
<dbReference type="GeneID" id="5725096"/>
<dbReference type="GO" id="GO:0030149">
    <property type="term" value="P:sphingolipid catabolic process"/>
    <property type="evidence" value="ECO:0000318"/>
    <property type="project" value="GO_Central"/>
</dbReference>
<dbReference type="InterPro" id="IPR036770">
    <property type="entry name" value="Ankyrin_rpt-contain_sf"/>
</dbReference>
<protein>
    <submittedName>
        <fullName evidence="1">Uncharacterized protein</fullName>
    </submittedName>
</protein>
<dbReference type="EMBL" id="CM008972">
    <property type="protein sequence ID" value="PNW76722.1"/>
    <property type="molecule type" value="Genomic_DNA"/>
</dbReference>
<accession>A0A2K3D863</accession>
<proteinExistence type="predicted"/>
<dbReference type="GO" id="GO:0016020">
    <property type="term" value="C:membrane"/>
    <property type="evidence" value="ECO:0000318"/>
    <property type="project" value="GO_Central"/>
</dbReference>
<dbReference type="Gramene" id="PNW76722">
    <property type="protein sequence ID" value="PNW76722"/>
    <property type="gene ID" value="CHLRE_11g468650v5"/>
</dbReference>
<evidence type="ECO:0000313" key="1">
    <source>
        <dbReference type="EMBL" id="PNW76722.1"/>
    </source>
</evidence>
<dbReference type="GO" id="GO:0005783">
    <property type="term" value="C:endoplasmic reticulum"/>
    <property type="evidence" value="ECO:0000318"/>
    <property type="project" value="GO_Central"/>
</dbReference>
<keyword evidence="2" id="KW-1185">Reference proteome</keyword>
<name>A0A2K3D863_CHLRE</name>